<evidence type="ECO:0000256" key="1">
    <source>
        <dbReference type="SAM" id="Coils"/>
    </source>
</evidence>
<dbReference type="EMBL" id="HBIP01009752">
    <property type="protein sequence ID" value="CAE0490318.1"/>
    <property type="molecule type" value="Transcribed_RNA"/>
</dbReference>
<feature type="compositionally biased region" description="Low complexity" evidence="2">
    <location>
        <begin position="1011"/>
        <end position="1022"/>
    </location>
</feature>
<evidence type="ECO:0000256" key="2">
    <source>
        <dbReference type="SAM" id="MobiDB-lite"/>
    </source>
</evidence>
<sequence length="1046" mass="114279">MVMPAPSTFKALQPGIHLSLGDGVTRHILERAGHTGTAVGEHVYIMGGRRGSRYYTDLLRLNVKDKVWEKVYSQMPFHPRANHIAVAVKHNIWVFGGSDNKIVLSDIWVLDTNTLHWTQPQLSGRPDLLCRCAAGADLAPNNASCIIVCGGYGLRHPDMVAYDYYNDIVVIDTQRMRVDQIEVSGIPPSPRCFHTFTTVGNRCYLLGGRRLDEANRVLEVAVYDSARSAWVDFRASGEPPHPRSSHRAISLGDRLLLTGGIIDDASRHMDADLVVTLHTGDDHSPVAQLEWSTEDQPQRCFRYDWPQGRGGHSCCLVKNQVLLLLGYTGYENKVYLPEVLSFEVCLPSPPSKPVSPATTAGLASPRATQPEPLVTPALHHPAPVGPYPGLVVHATHHRIARHTSTVGHVPASPLVAGPRDAKAAKQARGARDITAEAEEELDEYDVSNVPSVDPAPHLVRQSRTGTGRAAKPIDLTADDKAEERGKKAGKGGKQGGGPSRLHGRSPVRSPAREEVVPGSPGEGGWRLSKGANRASQAALLPQVDEESEQWAHKRQRTGRSPGPAAGRLGPGDHRSGAGASPADAAALGQPAATRGQKPADAQTGASGRRSPGRVTKAPNQVERLQADVQRLQEDLKRSLQSEAEAEEQAKVLKATLEHQRTNFESECALLRTKLAEKDAIVQSKAGELLSTQQAYGEAVRQVKDHQLQMDRKQHEVRELAAENAKLNQDYTVLNKRLNDAEVRTANAEAKVSSLEIELRRSHLEAQAAMEEAQVQLRQRQASYEKVQLSYDTLTDHQAKSVARVAELQDQLARHISEANEAKHKAAQQLLELSAARDAEQRVAEAAKAEARGLQQRNGMLELNLGRQNAAVDDLQRQLSAATAELTQAKASLRTTKEELEALKCRHENLVKAGVEIAQDLRGPLETICHARDRSAVFEDEDARMQIQEKQQQSRQQAQQQAQQMVEHQQRQLQQQQQQHQQQQQQQQQSLLQTELQVPQFPLALQPSGSNPQGLGLPGSSILGPPPQICSIGASIPGNPGPSNAVT</sequence>
<dbReference type="PANTHER" id="PTHR23244:SF456">
    <property type="entry name" value="MULTIPLE EPIDERMAL GROWTH FACTOR-LIKE DOMAINS PROTEIN 8"/>
    <property type="match status" value="1"/>
</dbReference>
<keyword evidence="1" id="KW-0175">Coiled coil</keyword>
<dbReference type="PANTHER" id="PTHR23244">
    <property type="entry name" value="KELCH REPEAT DOMAIN"/>
    <property type="match status" value="1"/>
</dbReference>
<feature type="region of interest" description="Disordered" evidence="2">
    <location>
        <begin position="944"/>
        <end position="963"/>
    </location>
</feature>
<feature type="region of interest" description="Disordered" evidence="2">
    <location>
        <begin position="350"/>
        <end position="370"/>
    </location>
</feature>
<feature type="compositionally biased region" description="Basic and acidic residues" evidence="2">
    <location>
        <begin position="477"/>
        <end position="486"/>
    </location>
</feature>
<dbReference type="Gene3D" id="2.120.10.80">
    <property type="entry name" value="Kelch-type beta propeller"/>
    <property type="match status" value="2"/>
</dbReference>
<feature type="region of interest" description="Disordered" evidence="2">
    <location>
        <begin position="1002"/>
        <end position="1046"/>
    </location>
</feature>
<dbReference type="AlphaFoldDB" id="A0A7S3VKB4"/>
<dbReference type="SUPFAM" id="SSF117281">
    <property type="entry name" value="Kelch motif"/>
    <property type="match status" value="1"/>
</dbReference>
<proteinExistence type="predicted"/>
<accession>A0A7S3VKB4</accession>
<gene>
    <name evidence="3" type="ORF">DTER00134_LOCUS5390</name>
</gene>
<feature type="coiled-coil region" evidence="1">
    <location>
        <begin position="702"/>
        <end position="771"/>
    </location>
</feature>
<feature type="compositionally biased region" description="Basic and acidic residues" evidence="2">
    <location>
        <begin position="419"/>
        <end position="434"/>
    </location>
</feature>
<feature type="region of interest" description="Disordered" evidence="2">
    <location>
        <begin position="408"/>
        <end position="621"/>
    </location>
</feature>
<feature type="compositionally biased region" description="Acidic residues" evidence="2">
    <location>
        <begin position="435"/>
        <end position="445"/>
    </location>
</feature>
<dbReference type="Pfam" id="PF24681">
    <property type="entry name" value="Kelch_KLHDC2_KLHL20_DRC7"/>
    <property type="match status" value="1"/>
</dbReference>
<feature type="coiled-coil region" evidence="1">
    <location>
        <begin position="804"/>
        <end position="912"/>
    </location>
</feature>
<feature type="compositionally biased region" description="Low complexity" evidence="2">
    <location>
        <begin position="945"/>
        <end position="963"/>
    </location>
</feature>
<evidence type="ECO:0000313" key="3">
    <source>
        <dbReference type="EMBL" id="CAE0490318.1"/>
    </source>
</evidence>
<dbReference type="InterPro" id="IPR015915">
    <property type="entry name" value="Kelch-typ_b-propeller"/>
</dbReference>
<protein>
    <submittedName>
        <fullName evidence="3">Uncharacterized protein</fullName>
    </submittedName>
</protein>
<reference evidence="3" key="1">
    <citation type="submission" date="2021-01" db="EMBL/GenBank/DDBJ databases">
        <authorList>
            <person name="Corre E."/>
            <person name="Pelletier E."/>
            <person name="Niang G."/>
            <person name="Scheremetjew M."/>
            <person name="Finn R."/>
            <person name="Kale V."/>
            <person name="Holt S."/>
            <person name="Cochrane G."/>
            <person name="Meng A."/>
            <person name="Brown T."/>
            <person name="Cohen L."/>
        </authorList>
    </citation>
    <scope>NUCLEOTIDE SEQUENCE</scope>
    <source>
        <strain evidence="3">CCMP1320</strain>
    </source>
</reference>
<name>A0A7S3VKB4_DUNTE</name>
<organism evidence="3">
    <name type="scientific">Dunaliella tertiolecta</name>
    <name type="common">Green alga</name>
    <dbReference type="NCBI Taxonomy" id="3047"/>
    <lineage>
        <taxon>Eukaryota</taxon>
        <taxon>Viridiplantae</taxon>
        <taxon>Chlorophyta</taxon>
        <taxon>core chlorophytes</taxon>
        <taxon>Chlorophyceae</taxon>
        <taxon>CS clade</taxon>
        <taxon>Chlamydomonadales</taxon>
        <taxon>Dunaliellaceae</taxon>
        <taxon>Dunaliella</taxon>
    </lineage>
</organism>
<feature type="compositionally biased region" description="Low complexity" evidence="2">
    <location>
        <begin position="576"/>
        <end position="592"/>
    </location>
</feature>